<sequence>MWRIRSRDKKISYPTNVDTFCARSQKPTKGRSGTVADRRKLRKQGEMSEAIDSLSAASIDQSVSPVPKGKIHFARRIWRTTAKQTMVEEEVACWERRLLARPLQPSSTLFDRMIDDIDATEQTSPTEWEQMKQLKKDIIHQCIITGRGMAHRYHNDVLHEQKKKYFVKCGVDESTAEWQLEVIQAIETRQQRLQQRTHLREPGEP</sequence>
<evidence type="ECO:0000313" key="4">
    <source>
        <dbReference type="Proteomes" id="UP000663829"/>
    </source>
</evidence>
<dbReference type="Proteomes" id="UP000663829">
    <property type="component" value="Unassembled WGS sequence"/>
</dbReference>
<gene>
    <name evidence="2" type="ORF">GPM918_LOCUS22102</name>
    <name evidence="3" type="ORF">SRO942_LOCUS22098</name>
</gene>
<name>A0A814U100_9BILA</name>
<proteinExistence type="predicted"/>
<feature type="non-terminal residue" evidence="2">
    <location>
        <position position="1"/>
    </location>
</feature>
<reference evidence="2" key="1">
    <citation type="submission" date="2021-02" db="EMBL/GenBank/DDBJ databases">
        <authorList>
            <person name="Nowell W R."/>
        </authorList>
    </citation>
    <scope>NUCLEOTIDE SEQUENCE</scope>
</reference>
<organism evidence="2 4">
    <name type="scientific">Didymodactylos carnosus</name>
    <dbReference type="NCBI Taxonomy" id="1234261"/>
    <lineage>
        <taxon>Eukaryota</taxon>
        <taxon>Metazoa</taxon>
        <taxon>Spiralia</taxon>
        <taxon>Gnathifera</taxon>
        <taxon>Rotifera</taxon>
        <taxon>Eurotatoria</taxon>
        <taxon>Bdelloidea</taxon>
        <taxon>Philodinida</taxon>
        <taxon>Philodinidae</taxon>
        <taxon>Didymodactylos</taxon>
    </lineage>
</organism>
<evidence type="ECO:0000256" key="1">
    <source>
        <dbReference type="SAM" id="MobiDB-lite"/>
    </source>
</evidence>
<dbReference type="Proteomes" id="UP000681722">
    <property type="component" value="Unassembled WGS sequence"/>
</dbReference>
<evidence type="ECO:0000313" key="2">
    <source>
        <dbReference type="EMBL" id="CAF1169451.1"/>
    </source>
</evidence>
<protein>
    <submittedName>
        <fullName evidence="2">Uncharacterized protein</fullName>
    </submittedName>
</protein>
<evidence type="ECO:0000313" key="3">
    <source>
        <dbReference type="EMBL" id="CAF3933168.1"/>
    </source>
</evidence>
<accession>A0A814U100</accession>
<feature type="region of interest" description="Disordered" evidence="1">
    <location>
        <begin position="23"/>
        <end position="44"/>
    </location>
</feature>
<keyword evidence="4" id="KW-1185">Reference proteome</keyword>
<dbReference type="EMBL" id="CAJNOQ010007463">
    <property type="protein sequence ID" value="CAF1169451.1"/>
    <property type="molecule type" value="Genomic_DNA"/>
</dbReference>
<dbReference type="AlphaFoldDB" id="A0A814U100"/>
<comment type="caution">
    <text evidence="2">The sequence shown here is derived from an EMBL/GenBank/DDBJ whole genome shotgun (WGS) entry which is preliminary data.</text>
</comment>
<dbReference type="EMBL" id="CAJOBC010007462">
    <property type="protein sequence ID" value="CAF3933168.1"/>
    <property type="molecule type" value="Genomic_DNA"/>
</dbReference>